<dbReference type="OrthoDB" id="10252707at2759"/>
<dbReference type="Pfam" id="PF02854">
    <property type="entry name" value="MIF4G"/>
    <property type="match status" value="1"/>
</dbReference>
<feature type="non-terminal residue" evidence="3">
    <location>
        <position position="110"/>
    </location>
</feature>
<dbReference type="PANTHER" id="PTHR12412:SF2">
    <property type="entry name" value="NUCLEAR CAP-BINDING PROTEIN SUBUNIT 1"/>
    <property type="match status" value="1"/>
</dbReference>
<evidence type="ECO:0000256" key="1">
    <source>
        <dbReference type="SAM" id="MobiDB-lite"/>
    </source>
</evidence>
<dbReference type="EMBL" id="OC970557">
    <property type="protein sequence ID" value="CAD7666778.1"/>
    <property type="molecule type" value="Genomic_DNA"/>
</dbReference>
<evidence type="ECO:0000313" key="3">
    <source>
        <dbReference type="EMBL" id="CAD7666778.1"/>
    </source>
</evidence>
<feature type="region of interest" description="Disordered" evidence="1">
    <location>
        <begin position="1"/>
        <end position="34"/>
    </location>
</feature>
<dbReference type="EMBL" id="CAJPVJ010055732">
    <property type="protein sequence ID" value="CAG2183649.1"/>
    <property type="molecule type" value="Genomic_DNA"/>
</dbReference>
<accession>A0A7R9MVB8</accession>
<name>A0A7R9MVB8_9ACAR</name>
<dbReference type="GO" id="GO:0005634">
    <property type="term" value="C:nucleus"/>
    <property type="evidence" value="ECO:0007669"/>
    <property type="project" value="TreeGrafter"/>
</dbReference>
<keyword evidence="4" id="KW-1185">Reference proteome</keyword>
<dbReference type="GO" id="GO:0000339">
    <property type="term" value="F:RNA cap binding"/>
    <property type="evidence" value="ECO:0007669"/>
    <property type="project" value="InterPro"/>
</dbReference>
<gene>
    <name evidence="3" type="ORF">ONB1V03_LOCUS23069</name>
</gene>
<proteinExistence type="predicted"/>
<feature type="compositionally biased region" description="Basic and acidic residues" evidence="1">
    <location>
        <begin position="1"/>
        <end position="21"/>
    </location>
</feature>
<organism evidence="3">
    <name type="scientific">Oppiella nova</name>
    <dbReference type="NCBI Taxonomy" id="334625"/>
    <lineage>
        <taxon>Eukaryota</taxon>
        <taxon>Metazoa</taxon>
        <taxon>Ecdysozoa</taxon>
        <taxon>Arthropoda</taxon>
        <taxon>Chelicerata</taxon>
        <taxon>Arachnida</taxon>
        <taxon>Acari</taxon>
        <taxon>Acariformes</taxon>
        <taxon>Sarcoptiformes</taxon>
        <taxon>Oribatida</taxon>
        <taxon>Brachypylina</taxon>
        <taxon>Oppioidea</taxon>
        <taxon>Oppiidae</taxon>
        <taxon>Oppiella</taxon>
    </lineage>
</organism>
<dbReference type="InterPro" id="IPR027159">
    <property type="entry name" value="CBP80"/>
</dbReference>
<dbReference type="Proteomes" id="UP000728032">
    <property type="component" value="Unassembled WGS sequence"/>
</dbReference>
<dbReference type="PANTHER" id="PTHR12412">
    <property type="entry name" value="CAP BINDING PROTEIN"/>
    <property type="match status" value="1"/>
</dbReference>
<feature type="domain" description="MIF4G" evidence="2">
    <location>
        <begin position="46"/>
        <end position="107"/>
    </location>
</feature>
<dbReference type="InterPro" id="IPR016024">
    <property type="entry name" value="ARM-type_fold"/>
</dbReference>
<dbReference type="GO" id="GO:0003729">
    <property type="term" value="F:mRNA binding"/>
    <property type="evidence" value="ECO:0007669"/>
    <property type="project" value="TreeGrafter"/>
</dbReference>
<dbReference type="GO" id="GO:0005846">
    <property type="term" value="C:nuclear cap binding complex"/>
    <property type="evidence" value="ECO:0007669"/>
    <property type="project" value="InterPro"/>
</dbReference>
<dbReference type="GO" id="GO:0006406">
    <property type="term" value="P:mRNA export from nucleus"/>
    <property type="evidence" value="ECO:0007669"/>
    <property type="project" value="InterPro"/>
</dbReference>
<dbReference type="AlphaFoldDB" id="A0A7R9MVB8"/>
<evidence type="ECO:0000259" key="2">
    <source>
        <dbReference type="Pfam" id="PF02854"/>
    </source>
</evidence>
<dbReference type="Gene3D" id="1.25.40.180">
    <property type="match status" value="1"/>
</dbReference>
<dbReference type="SUPFAM" id="SSF48371">
    <property type="entry name" value="ARM repeat"/>
    <property type="match status" value="1"/>
</dbReference>
<reference evidence="3" key="1">
    <citation type="submission" date="2020-11" db="EMBL/GenBank/DDBJ databases">
        <authorList>
            <person name="Tran Van P."/>
        </authorList>
    </citation>
    <scope>NUCLEOTIDE SEQUENCE</scope>
</reference>
<sequence>MSRRRPLDEESNEYTHGDDRPRKRRRNEFESEEGLESRLESLIIRIGEKSTSSIETNIEGLAKVLTADLDNSKTKIIQIICECVAKYPEKTCIYSTLIGLLNAKNYSIGG</sequence>
<evidence type="ECO:0000313" key="4">
    <source>
        <dbReference type="Proteomes" id="UP000728032"/>
    </source>
</evidence>
<dbReference type="GO" id="GO:0000184">
    <property type="term" value="P:nuclear-transcribed mRNA catabolic process, nonsense-mediated decay"/>
    <property type="evidence" value="ECO:0007669"/>
    <property type="project" value="TreeGrafter"/>
</dbReference>
<dbReference type="InterPro" id="IPR003890">
    <property type="entry name" value="MIF4G-like_typ-3"/>
</dbReference>
<protein>
    <recommendedName>
        <fullName evidence="2">MIF4G domain-containing protein</fullName>
    </recommendedName>
</protein>